<dbReference type="AlphaFoldDB" id="A0A061BRP9"/>
<sequence length="347" mass="39028">MSRQPDFRREVWEKAASKDDLRALFLYSTHSPAGPFPTQHDVLQAISAIEGATEYRTVTFDRAIAAVRRVVENDWDLLVPTLWENTLRGCEAAAALLRQGQPILAAVKPIRMQALMGLPPREGSQGTTHLTTFPVTPAGEQAFRRLHQTAVDCGHYPVLCERWELSRPARTKSRLSRLSEPSREAVCQLAEYLIHLEPTPSPEELPTLNQLLAYAEISARYLDLRQHLSSIVDLYQHHERSLTYASRWASKIERTLPFVDFAKVTAASSTEALSRVRMLVLSIDANAPPFPSDLPSATALFGTDILLQADLHRAHHQGDLRRISHRMARRIGTTKEAWEAQRATGMF</sequence>
<name>A0A061BRP9_RHOTO</name>
<evidence type="ECO:0000313" key="1">
    <source>
        <dbReference type="EMBL" id="CDR49738.1"/>
    </source>
</evidence>
<protein>
    <submittedName>
        <fullName evidence="1">RHTO0S31e00518g1_1</fullName>
    </submittedName>
</protein>
<organism evidence="1">
    <name type="scientific">Rhodotorula toruloides</name>
    <name type="common">Yeast</name>
    <name type="synonym">Rhodosporidium toruloides</name>
    <dbReference type="NCBI Taxonomy" id="5286"/>
    <lineage>
        <taxon>Eukaryota</taxon>
        <taxon>Fungi</taxon>
        <taxon>Dikarya</taxon>
        <taxon>Basidiomycota</taxon>
        <taxon>Pucciniomycotina</taxon>
        <taxon>Microbotryomycetes</taxon>
        <taxon>Sporidiobolales</taxon>
        <taxon>Sporidiobolaceae</taxon>
        <taxon>Rhodotorula</taxon>
    </lineage>
</organism>
<reference evidence="1" key="1">
    <citation type="journal article" date="2014" name="Genome Announc.">
        <title>Draft genome sequence of Rhodosporidium toruloides CECT1137, an oleaginous yeast of biotechnological interest.</title>
        <authorList>
            <person name="Morin N."/>
            <person name="Calcas X."/>
            <person name="Devillers H."/>
            <person name="Durrens P."/>
            <person name="Sherman D.J."/>
            <person name="Nicaud J.-M."/>
            <person name="Neuveglise C."/>
        </authorList>
    </citation>
    <scope>NUCLEOTIDE SEQUENCE</scope>
    <source>
        <strain evidence="1">CECT1137</strain>
    </source>
</reference>
<accession>A0A061BRP9</accession>
<gene>
    <name evidence="1" type="ORF">RHTO0S_31e00518g</name>
</gene>
<dbReference type="EMBL" id="LK052966">
    <property type="protein sequence ID" value="CDR49738.1"/>
    <property type="molecule type" value="Genomic_DNA"/>
</dbReference>
<dbReference type="OrthoDB" id="2538044at2759"/>
<proteinExistence type="predicted"/>